<dbReference type="GO" id="GO:0042555">
    <property type="term" value="C:MCM complex"/>
    <property type="evidence" value="ECO:0007669"/>
    <property type="project" value="UniProtKB-UniRule"/>
</dbReference>
<dbReference type="InterPro" id="IPR001208">
    <property type="entry name" value="MCM_dom"/>
</dbReference>
<feature type="domain" description="MCM C-terminal AAA(+) ATPase" evidence="14">
    <location>
        <begin position="344"/>
        <end position="550"/>
    </location>
</feature>
<keyword evidence="8 12" id="KW-0238">DNA-binding</keyword>
<comment type="function">
    <text evidence="13">Acts as component of the MCM2-7 complex (MCM complex) which is the replicative helicase essential for 'once per cell cycle' DNA replication initiation and elongation in eukaryotic cells. The active ATPase sites in the MCM2-7 ring are formed through the interaction surfaces of two neighboring subunits such that a critical structure of a conserved arginine finger motif is provided in trans relative to the ATP-binding site of the Walker A box of the adjacent subunit. The six ATPase active sites, however, are likely to contribute differentially to the complex helicase activity.</text>
</comment>
<organism evidence="15 16">
    <name type="scientific">Cinara cedri</name>
    <dbReference type="NCBI Taxonomy" id="506608"/>
    <lineage>
        <taxon>Eukaryota</taxon>
        <taxon>Metazoa</taxon>
        <taxon>Ecdysozoa</taxon>
        <taxon>Arthropoda</taxon>
        <taxon>Hexapoda</taxon>
        <taxon>Insecta</taxon>
        <taxon>Pterygota</taxon>
        <taxon>Neoptera</taxon>
        <taxon>Paraneoptera</taxon>
        <taxon>Hemiptera</taxon>
        <taxon>Sternorrhyncha</taxon>
        <taxon>Aphidomorpha</taxon>
        <taxon>Aphidoidea</taxon>
        <taxon>Aphididae</taxon>
        <taxon>Lachninae</taxon>
        <taxon>Cinara</taxon>
    </lineage>
</organism>
<dbReference type="InterPro" id="IPR041562">
    <property type="entry name" value="MCM_lid"/>
</dbReference>
<reference evidence="15 16" key="1">
    <citation type="submission" date="2019-08" db="EMBL/GenBank/DDBJ databases">
        <authorList>
            <person name="Alioto T."/>
            <person name="Alioto T."/>
            <person name="Gomez Garrido J."/>
        </authorList>
    </citation>
    <scope>NUCLEOTIDE SEQUENCE [LARGE SCALE GENOMIC DNA]</scope>
</reference>
<dbReference type="InterPro" id="IPR012340">
    <property type="entry name" value="NA-bd_OB-fold"/>
</dbReference>
<dbReference type="Gene3D" id="1.20.58.870">
    <property type="match status" value="1"/>
</dbReference>
<dbReference type="EMBL" id="CABPRJ010000001">
    <property type="protein sequence ID" value="VVC24328.1"/>
    <property type="molecule type" value="Genomic_DNA"/>
</dbReference>
<evidence type="ECO:0000256" key="6">
    <source>
        <dbReference type="ARBA" id="ARBA00022806"/>
    </source>
</evidence>
<keyword evidence="10 13" id="KW-0131">Cell cycle</keyword>
<evidence type="ECO:0000256" key="9">
    <source>
        <dbReference type="ARBA" id="ARBA00023242"/>
    </source>
</evidence>
<proteinExistence type="inferred from homology"/>
<comment type="subcellular location">
    <subcellularLocation>
        <location evidence="1 13">Nucleus</location>
    </subcellularLocation>
</comment>
<protein>
    <recommendedName>
        <fullName evidence="13">DNA replication licensing factor MCM6</fullName>
        <ecNumber evidence="13">3.6.4.12</ecNumber>
    </recommendedName>
</protein>
<dbReference type="Proteomes" id="UP000325440">
    <property type="component" value="Unassembled WGS sequence"/>
</dbReference>
<dbReference type="GO" id="GO:0005524">
    <property type="term" value="F:ATP binding"/>
    <property type="evidence" value="ECO:0007669"/>
    <property type="project" value="UniProtKB-UniRule"/>
</dbReference>
<dbReference type="SMART" id="SM00350">
    <property type="entry name" value="MCM"/>
    <property type="match status" value="1"/>
</dbReference>
<dbReference type="Pfam" id="PF18263">
    <property type="entry name" value="WHD_MCM6"/>
    <property type="match status" value="1"/>
</dbReference>
<dbReference type="Pfam" id="PF17855">
    <property type="entry name" value="MCM_lid"/>
    <property type="match status" value="1"/>
</dbReference>
<dbReference type="Pfam" id="PF14551">
    <property type="entry name" value="MCM_N"/>
    <property type="match status" value="1"/>
</dbReference>
<dbReference type="SUPFAM" id="SSF50249">
    <property type="entry name" value="Nucleic acid-binding proteins"/>
    <property type="match status" value="1"/>
</dbReference>
<dbReference type="Pfam" id="PF00493">
    <property type="entry name" value="MCM"/>
    <property type="match status" value="1"/>
</dbReference>
<dbReference type="Gene3D" id="2.20.28.10">
    <property type="match status" value="1"/>
</dbReference>
<comment type="similarity">
    <text evidence="2 12">Belongs to the MCM family.</text>
</comment>
<evidence type="ECO:0000259" key="14">
    <source>
        <dbReference type="PROSITE" id="PS50051"/>
    </source>
</evidence>
<dbReference type="AlphaFoldDB" id="A0A5E4LXA8"/>
<evidence type="ECO:0000256" key="13">
    <source>
        <dbReference type="RuleBase" id="RU368064"/>
    </source>
</evidence>
<dbReference type="FunFam" id="2.40.50.140:FF:000091">
    <property type="entry name" value="DNA helicase"/>
    <property type="match status" value="1"/>
</dbReference>
<evidence type="ECO:0000256" key="2">
    <source>
        <dbReference type="ARBA" id="ARBA00008010"/>
    </source>
</evidence>
<keyword evidence="4 12" id="KW-0547">Nucleotide-binding</keyword>
<evidence type="ECO:0000256" key="1">
    <source>
        <dbReference type="ARBA" id="ARBA00004123"/>
    </source>
</evidence>
<dbReference type="FunFam" id="2.20.28.10:FF:000003">
    <property type="entry name" value="DNA helicase"/>
    <property type="match status" value="1"/>
</dbReference>
<accession>A0A5E4LXA8</accession>
<evidence type="ECO:0000256" key="4">
    <source>
        <dbReference type="ARBA" id="ARBA00022741"/>
    </source>
</evidence>
<dbReference type="InterPro" id="IPR027417">
    <property type="entry name" value="P-loop_NTPase"/>
</dbReference>
<dbReference type="PANTHER" id="PTHR11630:SF43">
    <property type="entry name" value="DNA REPLICATION LICENSING FACTOR MCM6"/>
    <property type="match status" value="1"/>
</dbReference>
<dbReference type="Gene3D" id="2.40.50.140">
    <property type="entry name" value="Nucleic acid-binding proteins"/>
    <property type="match status" value="1"/>
</dbReference>
<dbReference type="PANTHER" id="PTHR11630">
    <property type="entry name" value="DNA REPLICATION LICENSING FACTOR MCM FAMILY MEMBER"/>
    <property type="match status" value="1"/>
</dbReference>
<dbReference type="OrthoDB" id="1744952at2759"/>
<dbReference type="FunFam" id="3.30.1640.10:FF:000004">
    <property type="entry name" value="DNA helicase"/>
    <property type="match status" value="1"/>
</dbReference>
<dbReference type="Pfam" id="PF17207">
    <property type="entry name" value="MCM_OB"/>
    <property type="match status" value="1"/>
</dbReference>
<evidence type="ECO:0000256" key="8">
    <source>
        <dbReference type="ARBA" id="ARBA00023125"/>
    </source>
</evidence>
<comment type="catalytic activity">
    <reaction evidence="11">
        <text>ATP + H2O = ADP + phosphate + H(+)</text>
        <dbReference type="Rhea" id="RHEA:13065"/>
        <dbReference type="ChEBI" id="CHEBI:15377"/>
        <dbReference type="ChEBI" id="CHEBI:15378"/>
        <dbReference type="ChEBI" id="CHEBI:30616"/>
        <dbReference type="ChEBI" id="CHEBI:43474"/>
        <dbReference type="ChEBI" id="CHEBI:456216"/>
        <dbReference type="EC" id="3.6.4.12"/>
    </reaction>
    <physiologicalReaction direction="left-to-right" evidence="11">
        <dbReference type="Rhea" id="RHEA:13066"/>
    </physiologicalReaction>
</comment>
<dbReference type="InterPro" id="IPR008049">
    <property type="entry name" value="MCM6"/>
</dbReference>
<dbReference type="PROSITE" id="PS00847">
    <property type="entry name" value="MCM_1"/>
    <property type="match status" value="1"/>
</dbReference>
<dbReference type="GO" id="GO:0003697">
    <property type="term" value="F:single-stranded DNA binding"/>
    <property type="evidence" value="ECO:0007669"/>
    <property type="project" value="TreeGrafter"/>
</dbReference>
<evidence type="ECO:0000256" key="7">
    <source>
        <dbReference type="ARBA" id="ARBA00022840"/>
    </source>
</evidence>
<evidence type="ECO:0000256" key="12">
    <source>
        <dbReference type="RuleBase" id="RU004070"/>
    </source>
</evidence>
<keyword evidence="3 13" id="KW-0235">DNA replication</keyword>
<dbReference type="GO" id="GO:0005634">
    <property type="term" value="C:nucleus"/>
    <property type="evidence" value="ECO:0007669"/>
    <property type="project" value="UniProtKB-SubCell"/>
</dbReference>
<sequence>MDVADTQTGVNRVRDQLKVRSQKLFQDFLEEFVEEDGNEPKYLEAVIEMTNSERFTLEVSFLDVEKFNQNLAITILEEYYRVYPALCLAVGNFVIDRTEATGNHQDYFVSFVDVTTRFNVRELTTSKIGELVRISGQVIRTHPVHPELVSGHFTCQDCQTDVPSVEQQFKYTQPTICRNPVCANRKRFTLNVNKSRFVDFQKIRVQECQSELPRGSIPRSLEIILRNENVETVQAGDRYDFTGTLIVVPDVSVISTPSARAESASGQKRGDNEGVKGLKCLGIRDLNYKLAFLACSLSATNSRFGGTGEIRNDESIPDLIERIKKQMTGPQWEKMYEMSRDRNLYHNLIDSLFPTIHGNDQIKKGVLLMLFGGVPKTTLEGTTLRGDINCCIVGDPSTAKSQLLKQVADMCPRAIYTSGKASSAAGLTAAVVRDEESFDFVIEAGALMLADNGVCCIDEFDKMDLRDQVAIHEAMEQQTISIAKAGVRATLNARTSILAAANPINGRYDRSRSLQQNVSLSAPIMSRFDLFYVLIDECSQVVDYSIAKKIVEIHSNMEDTIETLYSQDDILSYISFARKFKPQLTVEASEKLVTAYTQLRQRDSQSSTKSTWRITVRQLESLIRLSEAMAKMECSDNVTPKHVSEAYSLLNKSIIRVEQPDVNLDDDEDNNLLNDIPESGMDVDFVDQPGKEQGLSKKKYTLSFEEYKRITNMLVVYMRSEEEKRIAETSESENGGLLRSEIINWYLEKIEDQINDESELLEKKSFIEKILDRLIYNDNVLIALLQQPKSSQTENVGEEEDAEDDNPVLVVHPNFVSEI</sequence>
<evidence type="ECO:0000313" key="15">
    <source>
        <dbReference type="EMBL" id="VVC24328.1"/>
    </source>
</evidence>
<dbReference type="CDD" id="cd17757">
    <property type="entry name" value="MCM6"/>
    <property type="match status" value="1"/>
</dbReference>
<dbReference type="GO" id="GO:0016887">
    <property type="term" value="F:ATP hydrolysis activity"/>
    <property type="evidence" value="ECO:0007669"/>
    <property type="project" value="RHEA"/>
</dbReference>
<dbReference type="PROSITE" id="PS50051">
    <property type="entry name" value="MCM_2"/>
    <property type="match status" value="1"/>
</dbReference>
<gene>
    <name evidence="15" type="ORF">CINCED_3A019263</name>
</gene>
<dbReference type="GO" id="GO:0000727">
    <property type="term" value="P:double-strand break repair via break-induced replication"/>
    <property type="evidence" value="ECO:0007669"/>
    <property type="project" value="TreeGrafter"/>
</dbReference>
<dbReference type="InterPro" id="IPR031327">
    <property type="entry name" value="MCM"/>
</dbReference>
<evidence type="ECO:0000256" key="10">
    <source>
        <dbReference type="ARBA" id="ARBA00023306"/>
    </source>
</evidence>
<evidence type="ECO:0000313" key="16">
    <source>
        <dbReference type="Proteomes" id="UP000325440"/>
    </source>
</evidence>
<dbReference type="GO" id="GO:1902969">
    <property type="term" value="P:mitotic DNA replication"/>
    <property type="evidence" value="ECO:0007669"/>
    <property type="project" value="TreeGrafter"/>
</dbReference>
<comment type="subunit">
    <text evidence="13">Component of the MCM2-7 complex.</text>
</comment>
<evidence type="ECO:0000256" key="3">
    <source>
        <dbReference type="ARBA" id="ARBA00022705"/>
    </source>
</evidence>
<name>A0A5E4LXA8_9HEMI</name>
<dbReference type="InterPro" id="IPR018525">
    <property type="entry name" value="MCM_CS"/>
</dbReference>
<keyword evidence="16" id="KW-1185">Reference proteome</keyword>
<keyword evidence="7 12" id="KW-0067">ATP-binding</keyword>
<keyword evidence="5 13" id="KW-0378">Hydrolase</keyword>
<keyword evidence="6 13" id="KW-0347">Helicase</keyword>
<dbReference type="Gene3D" id="3.40.50.300">
    <property type="entry name" value="P-loop containing nucleotide triphosphate hydrolases"/>
    <property type="match status" value="1"/>
</dbReference>
<dbReference type="GO" id="GO:0006270">
    <property type="term" value="P:DNA replication initiation"/>
    <property type="evidence" value="ECO:0007669"/>
    <property type="project" value="UniProtKB-UniRule"/>
</dbReference>
<evidence type="ECO:0000256" key="11">
    <source>
        <dbReference type="ARBA" id="ARBA00048432"/>
    </source>
</evidence>
<dbReference type="InterPro" id="IPR033762">
    <property type="entry name" value="MCM_OB"/>
</dbReference>
<dbReference type="PRINTS" id="PR01662">
    <property type="entry name" value="MCMPROTEIN6"/>
</dbReference>
<dbReference type="FunFam" id="3.40.50.300:FF:000115">
    <property type="entry name" value="DNA helicase"/>
    <property type="match status" value="1"/>
</dbReference>
<dbReference type="InterPro" id="IPR041024">
    <property type="entry name" value="Mcm6_C"/>
</dbReference>
<dbReference type="Gene3D" id="3.30.1640.10">
    <property type="entry name" value="mini-chromosome maintenance (MCM) complex, chain A, domain 1"/>
    <property type="match status" value="1"/>
</dbReference>
<dbReference type="GO" id="GO:1990518">
    <property type="term" value="F:single-stranded 3'-5' DNA helicase activity"/>
    <property type="evidence" value="ECO:0007669"/>
    <property type="project" value="TreeGrafter"/>
</dbReference>
<dbReference type="EC" id="3.6.4.12" evidence="13"/>
<keyword evidence="9" id="KW-0539">Nucleus</keyword>
<dbReference type="SUPFAM" id="SSF52540">
    <property type="entry name" value="P-loop containing nucleoside triphosphate hydrolases"/>
    <property type="match status" value="1"/>
</dbReference>
<dbReference type="InterPro" id="IPR027925">
    <property type="entry name" value="MCM_N"/>
</dbReference>
<evidence type="ECO:0000256" key="5">
    <source>
        <dbReference type="ARBA" id="ARBA00022801"/>
    </source>
</evidence>
<dbReference type="PRINTS" id="PR01657">
    <property type="entry name" value="MCMFAMILY"/>
</dbReference>